<gene>
    <name evidence="3" type="ORF">BP00DRAFT_14173</name>
</gene>
<reference evidence="3 4" key="1">
    <citation type="submission" date="2018-02" db="EMBL/GenBank/DDBJ databases">
        <title>The genomes of Aspergillus section Nigri reveals drivers in fungal speciation.</title>
        <authorList>
            <consortium name="DOE Joint Genome Institute"/>
            <person name="Vesth T.C."/>
            <person name="Nybo J."/>
            <person name="Theobald S."/>
            <person name="Brandl J."/>
            <person name="Frisvad J.C."/>
            <person name="Nielsen K.F."/>
            <person name="Lyhne E.K."/>
            <person name="Kogle M.E."/>
            <person name="Kuo A."/>
            <person name="Riley R."/>
            <person name="Clum A."/>
            <person name="Nolan M."/>
            <person name="Lipzen A."/>
            <person name="Salamov A."/>
            <person name="Henrissat B."/>
            <person name="Wiebenga A."/>
            <person name="De vries R.P."/>
            <person name="Grigoriev I.V."/>
            <person name="Mortensen U.H."/>
            <person name="Andersen M.R."/>
            <person name="Baker S.E."/>
        </authorList>
    </citation>
    <scope>NUCLEOTIDE SEQUENCE [LARGE SCALE GENOMIC DNA]</scope>
    <source>
        <strain evidence="3 4">CBS 114.80</strain>
    </source>
</reference>
<sequence>MMFTKLSLAATFAVAASALPQPLQSSTTSSATATSSSSSASASSSSSSSGGGSVSIVNNMNSTVYLWSTATTTGSSSMQSLSSGGGSYSEDWQKTSDGGISIKLSTTTDESSVLQFEYTSDGDTLYWDLSSINLDKDSAFVSAGFSATPSDSSCTSVTCSAGDSDCSASYQQPDDTDTNSCSTSSGITLTLG</sequence>
<dbReference type="EMBL" id="KZ825564">
    <property type="protein sequence ID" value="PYI27687.1"/>
    <property type="molecule type" value="Genomic_DNA"/>
</dbReference>
<dbReference type="Pfam" id="PF04681">
    <property type="entry name" value="Bys1"/>
    <property type="match status" value="1"/>
</dbReference>
<feature type="signal peptide" evidence="2">
    <location>
        <begin position="1"/>
        <end position="18"/>
    </location>
</feature>
<feature type="region of interest" description="Disordered" evidence="1">
    <location>
        <begin position="170"/>
        <end position="192"/>
    </location>
</feature>
<feature type="compositionally biased region" description="Low complexity" evidence="1">
    <location>
        <begin position="24"/>
        <end position="48"/>
    </location>
</feature>
<dbReference type="Proteomes" id="UP000248817">
    <property type="component" value="Unassembled WGS sequence"/>
</dbReference>
<evidence type="ECO:0008006" key="5">
    <source>
        <dbReference type="Google" id="ProtNLM"/>
    </source>
</evidence>
<evidence type="ECO:0000313" key="4">
    <source>
        <dbReference type="Proteomes" id="UP000248817"/>
    </source>
</evidence>
<evidence type="ECO:0000256" key="2">
    <source>
        <dbReference type="SAM" id="SignalP"/>
    </source>
</evidence>
<accession>A0A2V5IUK8</accession>
<name>A0A2V5IUK8_9EURO</name>
<evidence type="ECO:0000313" key="3">
    <source>
        <dbReference type="EMBL" id="PYI27687.1"/>
    </source>
</evidence>
<dbReference type="PANTHER" id="PTHR36195:SF6">
    <property type="entry name" value="SECRETED THAUMATIN-LIKE PROTEIN CALA"/>
    <property type="match status" value="1"/>
</dbReference>
<dbReference type="InterPro" id="IPR006771">
    <property type="entry name" value="CetA-like"/>
</dbReference>
<proteinExistence type="predicted"/>
<dbReference type="PANTHER" id="PTHR36195">
    <property type="entry name" value="DOMAIN PROTEIN, PUTATIVE (AFU_ORTHOLOGUE AFUA_5G01990)-RELATED-RELATED"/>
    <property type="match status" value="1"/>
</dbReference>
<organism evidence="3 4">
    <name type="scientific">Aspergillus indologenus CBS 114.80</name>
    <dbReference type="NCBI Taxonomy" id="1450541"/>
    <lineage>
        <taxon>Eukaryota</taxon>
        <taxon>Fungi</taxon>
        <taxon>Dikarya</taxon>
        <taxon>Ascomycota</taxon>
        <taxon>Pezizomycotina</taxon>
        <taxon>Eurotiomycetes</taxon>
        <taxon>Eurotiomycetidae</taxon>
        <taxon>Eurotiales</taxon>
        <taxon>Aspergillaceae</taxon>
        <taxon>Aspergillus</taxon>
        <taxon>Aspergillus subgen. Circumdati</taxon>
    </lineage>
</organism>
<keyword evidence="2" id="KW-0732">Signal</keyword>
<keyword evidence="4" id="KW-1185">Reference proteome</keyword>
<evidence type="ECO:0000256" key="1">
    <source>
        <dbReference type="SAM" id="MobiDB-lite"/>
    </source>
</evidence>
<dbReference type="AlphaFoldDB" id="A0A2V5IUK8"/>
<protein>
    <recommendedName>
        <fullName evidence="5">GPI anchored cell wall protein</fullName>
    </recommendedName>
</protein>
<feature type="region of interest" description="Disordered" evidence="1">
    <location>
        <begin position="24"/>
        <end position="51"/>
    </location>
</feature>
<feature type="chain" id="PRO_5015869153" description="GPI anchored cell wall protein" evidence="2">
    <location>
        <begin position="19"/>
        <end position="192"/>
    </location>
</feature>